<dbReference type="PANTHER" id="PTHR43471">
    <property type="entry name" value="ABC TRANSPORTER PERMEASE"/>
    <property type="match status" value="1"/>
</dbReference>
<dbReference type="AlphaFoldDB" id="A0A6J6DPK6"/>
<reference evidence="2" key="1">
    <citation type="submission" date="2020-05" db="EMBL/GenBank/DDBJ databases">
        <authorList>
            <person name="Chiriac C."/>
            <person name="Salcher M."/>
            <person name="Ghai R."/>
            <person name="Kavagutti S V."/>
        </authorList>
    </citation>
    <scope>NUCLEOTIDE SEQUENCE</scope>
</reference>
<feature type="transmembrane region" description="Helical" evidence="1">
    <location>
        <begin position="66"/>
        <end position="89"/>
    </location>
</feature>
<feature type="transmembrane region" description="Helical" evidence="1">
    <location>
        <begin position="301"/>
        <end position="320"/>
    </location>
</feature>
<feature type="transmembrane region" description="Helical" evidence="1">
    <location>
        <begin position="179"/>
        <end position="199"/>
    </location>
</feature>
<organism evidence="2">
    <name type="scientific">freshwater metagenome</name>
    <dbReference type="NCBI Taxonomy" id="449393"/>
    <lineage>
        <taxon>unclassified sequences</taxon>
        <taxon>metagenomes</taxon>
        <taxon>ecological metagenomes</taxon>
    </lineage>
</organism>
<accession>A0A6J6DPK6</accession>
<feature type="transmembrane region" description="Helical" evidence="1">
    <location>
        <begin position="110"/>
        <end position="135"/>
    </location>
</feature>
<dbReference type="Pfam" id="PF12679">
    <property type="entry name" value="ABC2_membrane_2"/>
    <property type="match status" value="1"/>
</dbReference>
<evidence type="ECO:0000313" key="2">
    <source>
        <dbReference type="EMBL" id="CAB4566081.1"/>
    </source>
</evidence>
<keyword evidence="1" id="KW-1133">Transmembrane helix</keyword>
<name>A0A6J6DPK6_9ZZZZ</name>
<dbReference type="GO" id="GO:0005886">
    <property type="term" value="C:plasma membrane"/>
    <property type="evidence" value="ECO:0007669"/>
    <property type="project" value="UniProtKB-SubCell"/>
</dbReference>
<gene>
    <name evidence="2" type="ORF">UFOPK1493_02101</name>
</gene>
<protein>
    <submittedName>
        <fullName evidence="2">Unannotated protein</fullName>
    </submittedName>
</protein>
<evidence type="ECO:0000256" key="1">
    <source>
        <dbReference type="SAM" id="Phobius"/>
    </source>
</evidence>
<sequence>MTSINPVLARELKERMRGLWAFVALMVFLGLLTLTVWVVYQGSQFTDSFSFDLERRTRLGRDLFEWVLSIMLVLVLFFVPGLTAGAVAGERERQTLLPLQITLLRPRHILWGKVMASLAYLTLLVVAALPVLAVAYRLGGVTLADTLTGVVAVLAVGVLLAAMVVGISAHARRVQSATLVAYGFVLALTFSSFAAYGVWSLVDSQRGADPTDAPAALLLANPLVFVAEATSGEDIDSGQSPFVPLRQVVRDAWVENSSWFAGDETVNNLMPFGELDGFVEPGLGDVEFVDPAAVDPSPPGWLLSLASLTTLASALFLLGCRRLRTPAERER</sequence>
<feature type="transmembrane region" description="Helical" evidence="1">
    <location>
        <begin position="20"/>
        <end position="40"/>
    </location>
</feature>
<dbReference type="GO" id="GO:0140359">
    <property type="term" value="F:ABC-type transporter activity"/>
    <property type="evidence" value="ECO:0007669"/>
    <property type="project" value="InterPro"/>
</dbReference>
<dbReference type="PANTHER" id="PTHR43471:SF12">
    <property type="entry name" value="HYPOTHETICAL MEMBRANE PROTEIN, CONSERVED"/>
    <property type="match status" value="1"/>
</dbReference>
<keyword evidence="1" id="KW-0812">Transmembrane</keyword>
<proteinExistence type="predicted"/>
<feature type="transmembrane region" description="Helical" evidence="1">
    <location>
        <begin position="147"/>
        <end position="167"/>
    </location>
</feature>
<keyword evidence="1" id="KW-0472">Membrane</keyword>
<dbReference type="EMBL" id="CAEZSR010000077">
    <property type="protein sequence ID" value="CAB4566081.1"/>
    <property type="molecule type" value="Genomic_DNA"/>
</dbReference>